<comment type="function">
    <text evidence="5">Acylhydrolase that catalyzes the hydrolysis of phospholipids at the sn-1 position.</text>
</comment>
<keyword evidence="3 5" id="KW-0442">Lipid degradation</keyword>
<feature type="region of interest" description="Disordered" evidence="6">
    <location>
        <begin position="300"/>
        <end position="356"/>
    </location>
</feature>
<dbReference type="PANTHER" id="PTHR31828:SF1">
    <property type="entry name" value="PHOSPHOLIPASE A1-IIGAMMA"/>
    <property type="match status" value="1"/>
</dbReference>
<keyword evidence="2 5" id="KW-0378">Hydrolase</keyword>
<dbReference type="EC" id="3.1.1.-" evidence="5"/>
<feature type="compositionally biased region" description="Basic and acidic residues" evidence="6">
    <location>
        <begin position="305"/>
        <end position="333"/>
    </location>
</feature>
<evidence type="ECO:0000256" key="6">
    <source>
        <dbReference type="SAM" id="MobiDB-lite"/>
    </source>
</evidence>
<dbReference type="InterPro" id="IPR029058">
    <property type="entry name" value="AB_hydrolase_fold"/>
</dbReference>
<gene>
    <name evidence="8" type="ORF">L1049_023437</name>
</gene>
<keyword evidence="4 5" id="KW-0443">Lipid metabolism</keyword>
<evidence type="ECO:0000313" key="8">
    <source>
        <dbReference type="EMBL" id="KAK9284267.1"/>
    </source>
</evidence>
<evidence type="ECO:0000256" key="1">
    <source>
        <dbReference type="ARBA" id="ARBA00010701"/>
    </source>
</evidence>
<dbReference type="SUPFAM" id="SSF53474">
    <property type="entry name" value="alpha/beta-Hydrolases"/>
    <property type="match status" value="1"/>
</dbReference>
<protein>
    <recommendedName>
        <fullName evidence="5">Phospholipase A1</fullName>
        <ecNumber evidence="5">3.1.1.-</ecNumber>
    </recommendedName>
</protein>
<feature type="compositionally biased region" description="Polar residues" evidence="6">
    <location>
        <begin position="338"/>
        <end position="351"/>
    </location>
</feature>
<dbReference type="EMBL" id="JBBPBK010000005">
    <property type="protein sequence ID" value="KAK9284267.1"/>
    <property type="molecule type" value="Genomic_DNA"/>
</dbReference>
<feature type="compositionally biased region" description="Basic and acidic residues" evidence="6">
    <location>
        <begin position="1"/>
        <end position="42"/>
    </location>
</feature>
<dbReference type="Gene3D" id="3.40.50.1820">
    <property type="entry name" value="alpha/beta hydrolase"/>
    <property type="match status" value="1"/>
</dbReference>
<evidence type="ECO:0000256" key="3">
    <source>
        <dbReference type="ARBA" id="ARBA00022963"/>
    </source>
</evidence>
<dbReference type="AlphaFoldDB" id="A0AAP0RZ47"/>
<organism evidence="8 9">
    <name type="scientific">Liquidambar formosana</name>
    <name type="common">Formosan gum</name>
    <dbReference type="NCBI Taxonomy" id="63359"/>
    <lineage>
        <taxon>Eukaryota</taxon>
        <taxon>Viridiplantae</taxon>
        <taxon>Streptophyta</taxon>
        <taxon>Embryophyta</taxon>
        <taxon>Tracheophyta</taxon>
        <taxon>Spermatophyta</taxon>
        <taxon>Magnoliopsida</taxon>
        <taxon>eudicotyledons</taxon>
        <taxon>Gunneridae</taxon>
        <taxon>Pentapetalae</taxon>
        <taxon>Saxifragales</taxon>
        <taxon>Altingiaceae</taxon>
        <taxon>Liquidambar</taxon>
    </lineage>
</organism>
<sequence>MASEKMPVRDREITEEREDQIKQDVVPKMKTHFESLAEKVKGSDVGGGGKEGGEEMSQSESLADKVREMEVAGEKEKESYADKVRHADIVADKEAEAKKREGREEKETPSLGEISKHRATAQQNSMETIRVAEERYAKAAKENGASALQSVKESVAPKLGAAAEYAREKGSQAKDTVLQGARATSQYVTEKGSAAKDVTVEKGQQGYGAAKDSLSSAGKTAVDYSSQTAGQAKDYAGNVAVDLKDKKVVEGTKAAARGVQGVAELAGEKVVAAKDVVADVGHKAVEAAVKPVIAAKDAVAATGESAKEYTARKKDEAERELEAKRSAEAKGESEGQETEQQAQYNAEQGQSGAEEYEKRLQKEGGVLEAIGETIVEIVQNTKDLVVGRGQTEEEMVGHESSPPVFSKKGEYKQEKGNGVGSCGGDSQETHLKTTVLFEVKRLLHEYKDEEISITVTGHSLGAALGTLNAADIIVHGLNKRKDQPENLCPVTAFLFGCPKVGDLNFRKVLQSFKDLHILRVKNVPDIVPYYPMTPSYFDVGEELVINTLKSYFLKIPGEHWSWHDLEAYLHGVAGTQGAKGGFHLEVKRDIALVNKRMDALKDEYLVPTSWWCMKNKGMVQVDDGSWRLEDHEKDELEP</sequence>
<proteinExistence type="inferred from homology"/>
<dbReference type="GO" id="GO:0016042">
    <property type="term" value="P:lipid catabolic process"/>
    <property type="evidence" value="ECO:0007669"/>
    <property type="project" value="UniProtKB-UniRule"/>
</dbReference>
<comment type="similarity">
    <text evidence="1 5">Belongs to the AB hydrolase superfamily. Lipase family.</text>
</comment>
<dbReference type="InterPro" id="IPR002921">
    <property type="entry name" value="Fungal_lipase-type"/>
</dbReference>
<evidence type="ECO:0000256" key="2">
    <source>
        <dbReference type="ARBA" id="ARBA00022801"/>
    </source>
</evidence>
<evidence type="ECO:0000256" key="5">
    <source>
        <dbReference type="RuleBase" id="RU367093"/>
    </source>
</evidence>
<name>A0AAP0RZ47_LIQFO</name>
<evidence type="ECO:0000259" key="7">
    <source>
        <dbReference type="Pfam" id="PF01764"/>
    </source>
</evidence>
<dbReference type="Pfam" id="PF01764">
    <property type="entry name" value="Lipase_3"/>
    <property type="match status" value="1"/>
</dbReference>
<feature type="compositionally biased region" description="Basic and acidic residues" evidence="6">
    <location>
        <begin position="62"/>
        <end position="108"/>
    </location>
</feature>
<keyword evidence="9" id="KW-1185">Reference proteome</keyword>
<dbReference type="GO" id="GO:0008970">
    <property type="term" value="F:phospholipase A1 activity"/>
    <property type="evidence" value="ECO:0007669"/>
    <property type="project" value="UniProtKB-UniRule"/>
</dbReference>
<reference evidence="8 9" key="1">
    <citation type="journal article" date="2024" name="Plant J.">
        <title>Genome sequences and population genomics reveal climatic adaptation and genomic divergence between two closely related sweetgum species.</title>
        <authorList>
            <person name="Xu W.Q."/>
            <person name="Ren C.Q."/>
            <person name="Zhang X.Y."/>
            <person name="Comes H.P."/>
            <person name="Liu X.H."/>
            <person name="Li Y.G."/>
            <person name="Kettle C.J."/>
            <person name="Jalonen R."/>
            <person name="Gaisberger H."/>
            <person name="Ma Y.Z."/>
            <person name="Qiu Y.X."/>
        </authorList>
    </citation>
    <scope>NUCLEOTIDE SEQUENCE [LARGE SCALE GENOMIC DNA]</scope>
    <source>
        <strain evidence="8">Hangzhou</strain>
    </source>
</reference>
<accession>A0AAP0RZ47</accession>
<evidence type="ECO:0000256" key="4">
    <source>
        <dbReference type="ARBA" id="ARBA00023098"/>
    </source>
</evidence>
<dbReference type="Proteomes" id="UP001415857">
    <property type="component" value="Unassembled WGS sequence"/>
</dbReference>
<dbReference type="PANTHER" id="PTHR31828">
    <property type="entry name" value="PHOSPHOLIPASE A1-IIGAMMA"/>
    <property type="match status" value="1"/>
</dbReference>
<feature type="region of interest" description="Disordered" evidence="6">
    <location>
        <begin position="1"/>
        <end position="127"/>
    </location>
</feature>
<comment type="caution">
    <text evidence="8">The sequence shown here is derived from an EMBL/GenBank/DDBJ whole genome shotgun (WGS) entry which is preliminary data.</text>
</comment>
<dbReference type="CDD" id="cd00519">
    <property type="entry name" value="Lipase_3"/>
    <property type="match status" value="1"/>
</dbReference>
<feature type="domain" description="Fungal lipase-type" evidence="7">
    <location>
        <begin position="430"/>
        <end position="532"/>
    </location>
</feature>
<dbReference type="InterPro" id="IPR033556">
    <property type="entry name" value="PLA"/>
</dbReference>
<evidence type="ECO:0000313" key="9">
    <source>
        <dbReference type="Proteomes" id="UP001415857"/>
    </source>
</evidence>